<sequence>RDMQRIKLLLLVVASQCSAGVIPLDYKSDEDYSHDHDYVAPHYYPQYYPQHDYPIVVSDHFEDDHSYEDPVITPHHEPVYVKAIHHEGPVVQVKPAYDGAEYANYAPHHDHEHYSYPKYAFNYGVHDPHTGDIKQQYEERDGDVVKGSYSLVEPDGSIRIVEYTADDHNGFNAVVKKIGPSHHPVPVHTHVAEVPLHYIPKEPLPLHYEDDYHK</sequence>
<dbReference type="InterPro" id="IPR051217">
    <property type="entry name" value="Insect_Cuticle_Struc_Prot"/>
</dbReference>
<dbReference type="EMBL" id="GEDC01023300">
    <property type="protein sequence ID" value="JAS13998.1"/>
    <property type="molecule type" value="Transcribed_RNA"/>
</dbReference>
<evidence type="ECO:0000256" key="1">
    <source>
        <dbReference type="ARBA" id="ARBA00022460"/>
    </source>
</evidence>
<protein>
    <submittedName>
        <fullName evidence="4">Uncharacterized protein</fullName>
    </submittedName>
</protein>
<dbReference type="Pfam" id="PF00379">
    <property type="entry name" value="Chitin_bind_4"/>
    <property type="match status" value="1"/>
</dbReference>
<dbReference type="PROSITE" id="PS00233">
    <property type="entry name" value="CHIT_BIND_RR_1"/>
    <property type="match status" value="1"/>
</dbReference>
<feature type="chain" id="PRO_5008580566" evidence="3">
    <location>
        <begin position="20"/>
        <end position="214"/>
    </location>
</feature>
<dbReference type="GO" id="GO:0031012">
    <property type="term" value="C:extracellular matrix"/>
    <property type="evidence" value="ECO:0007669"/>
    <property type="project" value="TreeGrafter"/>
</dbReference>
<organism evidence="4">
    <name type="scientific">Clastoptera arizonana</name>
    <name type="common">Arizona spittle bug</name>
    <dbReference type="NCBI Taxonomy" id="38151"/>
    <lineage>
        <taxon>Eukaryota</taxon>
        <taxon>Metazoa</taxon>
        <taxon>Ecdysozoa</taxon>
        <taxon>Arthropoda</taxon>
        <taxon>Hexapoda</taxon>
        <taxon>Insecta</taxon>
        <taxon>Pterygota</taxon>
        <taxon>Neoptera</taxon>
        <taxon>Paraneoptera</taxon>
        <taxon>Hemiptera</taxon>
        <taxon>Auchenorrhyncha</taxon>
        <taxon>Cercopoidea</taxon>
        <taxon>Clastopteridae</taxon>
        <taxon>Clastoptera</taxon>
    </lineage>
</organism>
<name>A0A1B6CKT0_9HEMI</name>
<evidence type="ECO:0000256" key="2">
    <source>
        <dbReference type="PROSITE-ProRule" id="PRU00497"/>
    </source>
</evidence>
<evidence type="ECO:0000256" key="3">
    <source>
        <dbReference type="SAM" id="SignalP"/>
    </source>
</evidence>
<feature type="signal peptide" evidence="3">
    <location>
        <begin position="1"/>
        <end position="19"/>
    </location>
</feature>
<dbReference type="GO" id="GO:0042302">
    <property type="term" value="F:structural constituent of cuticle"/>
    <property type="evidence" value="ECO:0007669"/>
    <property type="project" value="UniProtKB-UniRule"/>
</dbReference>
<dbReference type="PRINTS" id="PR00947">
    <property type="entry name" value="CUTICLE"/>
</dbReference>
<dbReference type="GO" id="GO:0005615">
    <property type="term" value="C:extracellular space"/>
    <property type="evidence" value="ECO:0007669"/>
    <property type="project" value="TreeGrafter"/>
</dbReference>
<dbReference type="PANTHER" id="PTHR12236:SF95">
    <property type="entry name" value="CUTICULAR PROTEIN 76BD, ISOFORM C-RELATED"/>
    <property type="match status" value="1"/>
</dbReference>
<keyword evidence="1 2" id="KW-0193">Cuticle</keyword>
<evidence type="ECO:0000313" key="4">
    <source>
        <dbReference type="EMBL" id="JAS13998.1"/>
    </source>
</evidence>
<dbReference type="AlphaFoldDB" id="A0A1B6CKT0"/>
<dbReference type="PANTHER" id="PTHR12236">
    <property type="entry name" value="STRUCTURAL CONTITUENT OF CUTICLE"/>
    <property type="match status" value="1"/>
</dbReference>
<accession>A0A1B6CKT0</accession>
<proteinExistence type="predicted"/>
<reference evidence="4" key="1">
    <citation type="submission" date="2015-12" db="EMBL/GenBank/DDBJ databases">
        <title>De novo transcriptome assembly of four potential Pierce s Disease insect vectors from Arizona vineyards.</title>
        <authorList>
            <person name="Tassone E.E."/>
        </authorList>
    </citation>
    <scope>NUCLEOTIDE SEQUENCE</scope>
</reference>
<keyword evidence="3" id="KW-0732">Signal</keyword>
<dbReference type="InterPro" id="IPR000618">
    <property type="entry name" value="Insect_cuticle"/>
</dbReference>
<gene>
    <name evidence="4" type="ORF">g.44437</name>
</gene>
<dbReference type="InterPro" id="IPR031311">
    <property type="entry name" value="CHIT_BIND_RR_consensus"/>
</dbReference>
<feature type="non-terminal residue" evidence="4">
    <location>
        <position position="1"/>
    </location>
</feature>
<dbReference type="PROSITE" id="PS51155">
    <property type="entry name" value="CHIT_BIND_RR_2"/>
    <property type="match status" value="1"/>
</dbReference>